<dbReference type="Proteomes" id="UP000035514">
    <property type="component" value="Unassembled WGS sequence"/>
</dbReference>
<evidence type="ECO:0008006" key="3">
    <source>
        <dbReference type="Google" id="ProtNLM"/>
    </source>
</evidence>
<dbReference type="AlphaFoldDB" id="A0A0G9K4C3"/>
<protein>
    <recommendedName>
        <fullName evidence="3">Tetratricopeptide repeat protein</fullName>
    </recommendedName>
</protein>
<accession>A0A0G9K4C3</accession>
<evidence type="ECO:0000313" key="1">
    <source>
        <dbReference type="EMBL" id="KLD99062.1"/>
    </source>
</evidence>
<reference evidence="1 2" key="1">
    <citation type="submission" date="2014-01" db="EMBL/GenBank/DDBJ databases">
        <title>Development of a Comparative Genomic Fingerprinting Assay for High Resolution Genotyping of Arcobacter butzleri.</title>
        <authorList>
            <person name="Webb A.L."/>
            <person name="Inglis G.D."/>
            <person name="Kruczkiewicz P."/>
            <person name="Selinger L.B."/>
            <person name="Taboada E.N."/>
        </authorList>
    </citation>
    <scope>NUCLEOTIDE SEQUENCE [LARGE SCALE GENOMIC DNA]</scope>
    <source>
        <strain evidence="1 2">L348</strain>
    </source>
</reference>
<gene>
    <name evidence="1" type="ORF">AA20_07440</name>
</gene>
<dbReference type="Gene3D" id="1.25.40.10">
    <property type="entry name" value="Tetratricopeptide repeat domain"/>
    <property type="match status" value="1"/>
</dbReference>
<dbReference type="RefSeq" id="WP_046996843.1">
    <property type="nucleotide sequence ID" value="NZ_JAIQ01000106.1"/>
</dbReference>
<dbReference type="InterPro" id="IPR011990">
    <property type="entry name" value="TPR-like_helical_dom_sf"/>
</dbReference>
<organism evidence="1 2">
    <name type="scientific">Aliarcobacter butzleri L348</name>
    <dbReference type="NCBI Taxonomy" id="1447256"/>
    <lineage>
        <taxon>Bacteria</taxon>
        <taxon>Pseudomonadati</taxon>
        <taxon>Campylobacterota</taxon>
        <taxon>Epsilonproteobacteria</taxon>
        <taxon>Campylobacterales</taxon>
        <taxon>Arcobacteraceae</taxon>
        <taxon>Aliarcobacter</taxon>
    </lineage>
</organism>
<name>A0A0G9K4C3_9BACT</name>
<comment type="caution">
    <text evidence="1">The sequence shown here is derived from an EMBL/GenBank/DDBJ whole genome shotgun (WGS) entry which is preliminary data.</text>
</comment>
<dbReference type="EMBL" id="JAIQ01000106">
    <property type="protein sequence ID" value="KLD99062.1"/>
    <property type="molecule type" value="Genomic_DNA"/>
</dbReference>
<sequence length="198" mass="23431">MINEDRLLNEANSLFLQKRFEEALFLYSQLSSNFPNNKEYPIYALFCDIASEDVSKALSLYDYFTVIKDDSLDEAIRYVEDIVNAYDGDIDKMMEILKDLSTSTVESLDAIRYEDFKKLIEVRGSFRIAFEDIMFSTKVAIENKDDFYDFVTKLIDNDFNSTAYSYLDGFNEYFTYDKEIEKLYKKLEEKKLETNHKR</sequence>
<proteinExistence type="predicted"/>
<evidence type="ECO:0000313" key="2">
    <source>
        <dbReference type="Proteomes" id="UP000035514"/>
    </source>
</evidence>
<dbReference type="SUPFAM" id="SSF48452">
    <property type="entry name" value="TPR-like"/>
    <property type="match status" value="1"/>
</dbReference>
<dbReference type="PATRIC" id="fig|1447256.3.peg.1454"/>